<dbReference type="PANTHER" id="PTHR43675">
    <property type="entry name" value="ARSENITE METHYLTRANSFERASE"/>
    <property type="match status" value="1"/>
</dbReference>
<dbReference type="Proteomes" id="UP000694402">
    <property type="component" value="Unassembled WGS sequence"/>
</dbReference>
<reference evidence="1" key="1">
    <citation type="submission" date="2025-08" db="UniProtKB">
        <authorList>
            <consortium name="Ensembl"/>
        </authorList>
    </citation>
    <scope>IDENTIFICATION</scope>
</reference>
<proteinExistence type="predicted"/>
<evidence type="ECO:0000313" key="1">
    <source>
        <dbReference type="Ensembl" id="ENSOTSP00005027451.2"/>
    </source>
</evidence>
<evidence type="ECO:0000313" key="2">
    <source>
        <dbReference type="Proteomes" id="UP000694402"/>
    </source>
</evidence>
<keyword evidence="2" id="KW-1185">Reference proteome</keyword>
<dbReference type="AlphaFoldDB" id="A0A8C8EZW3"/>
<protein>
    <recommendedName>
        <fullName evidence="3">Methyltransferase type 11 domain-containing protein</fullName>
    </recommendedName>
</protein>
<dbReference type="InterPro" id="IPR026669">
    <property type="entry name" value="Arsenite_MeTrfase-like"/>
</dbReference>
<reference evidence="1" key="2">
    <citation type="submission" date="2025-09" db="UniProtKB">
        <authorList>
            <consortium name="Ensembl"/>
        </authorList>
    </citation>
    <scope>IDENTIFICATION</scope>
</reference>
<dbReference type="GeneTree" id="ENSGT00390000012799"/>
<dbReference type="CDD" id="cd02440">
    <property type="entry name" value="AdoMet_MTases"/>
    <property type="match status" value="1"/>
</dbReference>
<dbReference type="Ensembl" id="ENSOTST00005029650.2">
    <property type="protein sequence ID" value="ENSOTSP00005027451.2"/>
    <property type="gene ID" value="ENSOTSG00005012899.2"/>
</dbReference>
<dbReference type="SUPFAM" id="SSF53335">
    <property type="entry name" value="S-adenosyl-L-methionine-dependent methyltransferases"/>
    <property type="match status" value="1"/>
</dbReference>
<dbReference type="PANTHER" id="PTHR43675:SF1">
    <property type="entry name" value="RIKEN CDNA 2700097O09 GENE"/>
    <property type="match status" value="1"/>
</dbReference>
<dbReference type="InterPro" id="IPR029063">
    <property type="entry name" value="SAM-dependent_MTases_sf"/>
</dbReference>
<gene>
    <name evidence="1" type="primary">zgc:109986</name>
</gene>
<evidence type="ECO:0008006" key="3">
    <source>
        <dbReference type="Google" id="ProtNLM"/>
    </source>
</evidence>
<sequence length="306" mass="34671">MSCFLLRLNDGKKEIVRLLSRVNPKDLPRLIDWMKNSDEVDDGLIDNQKVILQSISEDLRACLPLEAVLSSESLAIQKTQQNPQPTLHVDAFLYDEDTVDTLCEEGKMSRNYCLNCGTHRTAPLEFISHSFSILELQFLFQHVLPDLTGRLVVDVGSRLGAVLYGGYLYSSAVRLVGVEISAEFVRLQNMAVEKYGFSDRIQVIHGDISTQDSLLQNADVLIMNNVFEYFLQPNDQIKAWYFIVHNFRKKGALLVTVPSLQEALSSHQGGINLSKWVEELPLDYNVYLGKDGDPDAFKSIRLYRVL</sequence>
<organism evidence="1 2">
    <name type="scientific">Oncorhynchus tshawytscha</name>
    <name type="common">Chinook salmon</name>
    <name type="synonym">Salmo tshawytscha</name>
    <dbReference type="NCBI Taxonomy" id="74940"/>
    <lineage>
        <taxon>Eukaryota</taxon>
        <taxon>Metazoa</taxon>
        <taxon>Chordata</taxon>
        <taxon>Craniata</taxon>
        <taxon>Vertebrata</taxon>
        <taxon>Euteleostomi</taxon>
        <taxon>Actinopterygii</taxon>
        <taxon>Neopterygii</taxon>
        <taxon>Teleostei</taxon>
        <taxon>Protacanthopterygii</taxon>
        <taxon>Salmoniformes</taxon>
        <taxon>Salmonidae</taxon>
        <taxon>Salmoninae</taxon>
        <taxon>Oncorhynchus</taxon>
    </lineage>
</organism>
<accession>A0A8C8EZW3</accession>
<name>A0A8C8EZW3_ONCTS</name>
<dbReference type="Gene3D" id="3.40.50.150">
    <property type="entry name" value="Vaccinia Virus protein VP39"/>
    <property type="match status" value="1"/>
</dbReference>
<dbReference type="GO" id="GO:0008168">
    <property type="term" value="F:methyltransferase activity"/>
    <property type="evidence" value="ECO:0007669"/>
    <property type="project" value="TreeGrafter"/>
</dbReference>